<reference evidence="1" key="1">
    <citation type="submission" date="2015-10" db="EMBL/GenBank/DDBJ databases">
        <authorList>
            <person name="Gilbert D.G."/>
        </authorList>
    </citation>
    <scope>NUCLEOTIDE SEQUENCE</scope>
    <source>
        <strain evidence="1">Phyl III-seqv23</strain>
    </source>
</reference>
<dbReference type="InterPro" id="IPR059206">
    <property type="entry name" value="Sll1717-like"/>
</dbReference>
<evidence type="ECO:0000313" key="2">
    <source>
        <dbReference type="EMBL" id="CUV31695.1"/>
    </source>
</evidence>
<accession>A0A0S4UG60</accession>
<dbReference type="EMBL" id="LN899821">
    <property type="protein sequence ID" value="CUV21222.1"/>
    <property type="molecule type" value="Genomic_DNA"/>
</dbReference>
<name>A0A0S4UG60_RALSL</name>
<sequence>MPSLENRANALGDVRAENDHAMLDTAFFEGQDYKILFESDDRFVVVGRRGTGKSALTYRLQKEWKEKKYFVVVVAPDEEDVFGLRSVASRFGTTVTRVRAAIKTAWRYAMAMEVALQLHNFYKTQKIVNESDILLPLLKWEKSGSNIISRIKSSLKNSLHADDSPDEAISELANRLDVNHVVAEVDKILAKLGRKAMVIVDRLDEGYEPDDIGIGIVDGIIYGADDLRNKTTNIKSVLFLRDNIFRAIQISDQDFTRNVEGSVLRLHWDTQELFYLVCRRLRAAFDINIESDLKLWNSITSNELHGREGFRTCLKLTLYRPRDLISLLNTAFHNAKKQNRQTLIPDDLQASATHISSIRYDDLRKEYSSVFPGIGEVTKSIAQCGLKFSVEQGLRALDELAERADLAAETELHIKIIGGSMEVLKTLYGIGFIGVEDDETGNYIFSHDGKKADRLFDVKSNLLIHPCYWNALGIRGEVSDGANAEEIFDEYEITVSSQVKDQRNQSIGRMISELNQIEAGVDHASQFEDWCKRAIELIAARRLTNIQLKPNGNASSRRDIVATNNATEGFWRRIREDYGSRQVVFEVKNYEHLGVEEYRQANSYLVNEYGRFAFIVCRDKQKELSKGSDLDAFREFYQLHKSMIVKVTASFIVAMLSKLRSPQKYDTADEQLEKHLDTHIRLYASGQSDVVSHRKRQKKA</sequence>
<organism evidence="1">
    <name type="scientific">Ralstonia solanacearum</name>
    <name type="common">Pseudomonas solanacearum</name>
    <dbReference type="NCBI Taxonomy" id="305"/>
    <lineage>
        <taxon>Bacteria</taxon>
        <taxon>Pseudomonadati</taxon>
        <taxon>Pseudomonadota</taxon>
        <taxon>Betaproteobacteria</taxon>
        <taxon>Burkholderiales</taxon>
        <taxon>Burkholderiaceae</taxon>
        <taxon>Ralstonia</taxon>
        <taxon>Ralstonia solanacearum species complex</taxon>
    </lineage>
</organism>
<protein>
    <submittedName>
        <fullName evidence="1">Putative transposon gamma-delta 80.3 kDa protein</fullName>
    </submittedName>
</protein>
<dbReference type="InterPro" id="IPR027417">
    <property type="entry name" value="P-loop_NTPase"/>
</dbReference>
<dbReference type="NCBIfam" id="NF047389">
    <property type="entry name" value="ATPase_Sll1717"/>
    <property type="match status" value="1"/>
</dbReference>
<proteinExistence type="predicted"/>
<evidence type="ECO:0000313" key="1">
    <source>
        <dbReference type="EMBL" id="CUV21222.1"/>
    </source>
</evidence>
<gene>
    <name evidence="1" type="primary">tnpX</name>
    <name evidence="1" type="ORF">PSS4_v1_2450001</name>
    <name evidence="2" type="ORF">RUN1985_v1_1000002</name>
</gene>
<dbReference type="SUPFAM" id="SSF52540">
    <property type="entry name" value="P-loop containing nucleoside triphosphate hydrolases"/>
    <property type="match status" value="1"/>
</dbReference>
<dbReference type="EMBL" id="LN899824">
    <property type="protein sequence ID" value="CUV31695.1"/>
    <property type="molecule type" value="Genomic_DNA"/>
</dbReference>
<dbReference type="AlphaFoldDB" id="A0A0S4UG60"/>